<dbReference type="AlphaFoldDB" id="A0A6A6UMW9"/>
<reference evidence="2" key="1">
    <citation type="journal article" date="2020" name="Stud. Mycol.">
        <title>101 Dothideomycetes genomes: a test case for predicting lifestyles and emergence of pathogens.</title>
        <authorList>
            <person name="Haridas S."/>
            <person name="Albert R."/>
            <person name="Binder M."/>
            <person name="Bloem J."/>
            <person name="Labutti K."/>
            <person name="Salamov A."/>
            <person name="Andreopoulos B."/>
            <person name="Baker S."/>
            <person name="Barry K."/>
            <person name="Bills G."/>
            <person name="Bluhm B."/>
            <person name="Cannon C."/>
            <person name="Castanera R."/>
            <person name="Culley D."/>
            <person name="Daum C."/>
            <person name="Ezra D."/>
            <person name="Gonzalez J."/>
            <person name="Henrissat B."/>
            <person name="Kuo A."/>
            <person name="Liang C."/>
            <person name="Lipzen A."/>
            <person name="Lutzoni F."/>
            <person name="Magnuson J."/>
            <person name="Mondo S."/>
            <person name="Nolan M."/>
            <person name="Ohm R."/>
            <person name="Pangilinan J."/>
            <person name="Park H.-J."/>
            <person name="Ramirez L."/>
            <person name="Alfaro M."/>
            <person name="Sun H."/>
            <person name="Tritt A."/>
            <person name="Yoshinaga Y."/>
            <person name="Zwiers L.-H."/>
            <person name="Turgeon B."/>
            <person name="Goodwin S."/>
            <person name="Spatafora J."/>
            <person name="Crous P."/>
            <person name="Grigoriev I."/>
        </authorList>
    </citation>
    <scope>NUCLEOTIDE SEQUENCE</scope>
    <source>
        <strain evidence="2">CBS 115976</strain>
    </source>
</reference>
<evidence type="ECO:0000313" key="3">
    <source>
        <dbReference type="Proteomes" id="UP000799302"/>
    </source>
</evidence>
<protein>
    <submittedName>
        <fullName evidence="2">Uncharacterized protein</fullName>
    </submittedName>
</protein>
<dbReference type="EMBL" id="MU004231">
    <property type="protein sequence ID" value="KAF2672787.1"/>
    <property type="molecule type" value="Genomic_DNA"/>
</dbReference>
<feature type="signal peptide" evidence="1">
    <location>
        <begin position="1"/>
        <end position="20"/>
    </location>
</feature>
<proteinExistence type="predicted"/>
<keyword evidence="3" id="KW-1185">Reference proteome</keyword>
<accession>A0A6A6UMW9</accession>
<dbReference type="Proteomes" id="UP000799302">
    <property type="component" value="Unassembled WGS sequence"/>
</dbReference>
<gene>
    <name evidence="2" type="ORF">BT63DRAFT_450811</name>
</gene>
<name>A0A6A6UMW9_9PEZI</name>
<evidence type="ECO:0000256" key="1">
    <source>
        <dbReference type="SAM" id="SignalP"/>
    </source>
</evidence>
<keyword evidence="1" id="KW-0732">Signal</keyword>
<sequence>MNFDSYIFVFLLLSRHISYAHLYICIKDRHIVWQLQTAHLLLGVNKTSKTRRGVYRVLRAASGNEQHIDTVWNPRAGSGTGSLESIKEALGLKPGDLTNANGPILMSLDTELWIDFTGSKTGKSIGTAATVIGFSFVDTQKLKCDPPSLEEAISHMEFLHLRVAHHRLRLSDC</sequence>
<feature type="chain" id="PRO_5025378834" evidence="1">
    <location>
        <begin position="21"/>
        <end position="173"/>
    </location>
</feature>
<organism evidence="2 3">
    <name type="scientific">Microthyrium microscopicum</name>
    <dbReference type="NCBI Taxonomy" id="703497"/>
    <lineage>
        <taxon>Eukaryota</taxon>
        <taxon>Fungi</taxon>
        <taxon>Dikarya</taxon>
        <taxon>Ascomycota</taxon>
        <taxon>Pezizomycotina</taxon>
        <taxon>Dothideomycetes</taxon>
        <taxon>Dothideomycetes incertae sedis</taxon>
        <taxon>Microthyriales</taxon>
        <taxon>Microthyriaceae</taxon>
        <taxon>Microthyrium</taxon>
    </lineage>
</organism>
<evidence type="ECO:0000313" key="2">
    <source>
        <dbReference type="EMBL" id="KAF2672787.1"/>
    </source>
</evidence>